<comment type="caution">
    <text evidence="1">The sequence shown here is derived from an EMBL/GenBank/DDBJ whole genome shotgun (WGS) entry which is preliminary data.</text>
</comment>
<keyword evidence="2" id="KW-1185">Reference proteome</keyword>
<organism evidence="1 2">
    <name type="scientific">Dermacentor silvarum</name>
    <name type="common">Tick</name>
    <dbReference type="NCBI Taxonomy" id="543639"/>
    <lineage>
        <taxon>Eukaryota</taxon>
        <taxon>Metazoa</taxon>
        <taxon>Ecdysozoa</taxon>
        <taxon>Arthropoda</taxon>
        <taxon>Chelicerata</taxon>
        <taxon>Arachnida</taxon>
        <taxon>Acari</taxon>
        <taxon>Parasitiformes</taxon>
        <taxon>Ixodida</taxon>
        <taxon>Ixodoidea</taxon>
        <taxon>Ixodidae</taxon>
        <taxon>Rhipicephalinae</taxon>
        <taxon>Dermacentor</taxon>
    </lineage>
</organism>
<dbReference type="EMBL" id="CM023470">
    <property type="protein sequence ID" value="KAH7977516.1"/>
    <property type="molecule type" value="Genomic_DNA"/>
</dbReference>
<evidence type="ECO:0000313" key="1">
    <source>
        <dbReference type="EMBL" id="KAH7977516.1"/>
    </source>
</evidence>
<protein>
    <submittedName>
        <fullName evidence="1">Uncharacterized protein</fullName>
    </submittedName>
</protein>
<evidence type="ECO:0000313" key="2">
    <source>
        <dbReference type="Proteomes" id="UP000821865"/>
    </source>
</evidence>
<proteinExistence type="predicted"/>
<reference evidence="1" key="1">
    <citation type="submission" date="2020-05" db="EMBL/GenBank/DDBJ databases">
        <title>Large-scale comparative analyses of tick genomes elucidate their genetic diversity and vector capacities.</title>
        <authorList>
            <person name="Jia N."/>
            <person name="Wang J."/>
            <person name="Shi W."/>
            <person name="Du L."/>
            <person name="Sun Y."/>
            <person name="Zhan W."/>
            <person name="Jiang J."/>
            <person name="Wang Q."/>
            <person name="Zhang B."/>
            <person name="Ji P."/>
            <person name="Sakyi L.B."/>
            <person name="Cui X."/>
            <person name="Yuan T."/>
            <person name="Jiang B."/>
            <person name="Yang W."/>
            <person name="Lam T.T.-Y."/>
            <person name="Chang Q."/>
            <person name="Ding S."/>
            <person name="Wang X."/>
            <person name="Zhu J."/>
            <person name="Ruan X."/>
            <person name="Zhao L."/>
            <person name="Wei J."/>
            <person name="Que T."/>
            <person name="Du C."/>
            <person name="Cheng J."/>
            <person name="Dai P."/>
            <person name="Han X."/>
            <person name="Huang E."/>
            <person name="Gao Y."/>
            <person name="Liu J."/>
            <person name="Shao H."/>
            <person name="Ye R."/>
            <person name="Li L."/>
            <person name="Wei W."/>
            <person name="Wang X."/>
            <person name="Wang C."/>
            <person name="Yang T."/>
            <person name="Huo Q."/>
            <person name="Li W."/>
            <person name="Guo W."/>
            <person name="Chen H."/>
            <person name="Zhou L."/>
            <person name="Ni X."/>
            <person name="Tian J."/>
            <person name="Zhou Y."/>
            <person name="Sheng Y."/>
            <person name="Liu T."/>
            <person name="Pan Y."/>
            <person name="Xia L."/>
            <person name="Li J."/>
            <person name="Zhao F."/>
            <person name="Cao W."/>
        </authorList>
    </citation>
    <scope>NUCLEOTIDE SEQUENCE</scope>
    <source>
        <strain evidence="1">Dsil-2018</strain>
    </source>
</reference>
<dbReference type="Proteomes" id="UP000821865">
    <property type="component" value="Chromosome 1"/>
</dbReference>
<accession>A0ACB8DT88</accession>
<name>A0ACB8DT88_DERSI</name>
<sequence>MFSAAAACCWPLQPGATGPTVLSMSGPNASASMAAASCLGAAWGRHGFPATPTATPGLACRAPSFTAASIGAVGTGTWSLGAASGSFLSWPMVRKQRRSRTAFTQQQLSALERSFARAPYPDVWTRESLALTTNLPEARIQVWFKNRRAKHRKTQKQLGSVSAVSSAKTAAEVGRHEVEETFDGFRPTKAPLASCVTHRHPITVDDAACRSWLSSRPLLHEERASASLRMAMGGDDTLQPLHCPPMRGGVRSAAEYSTPPPSVSDAAAMLGCAASPEQQCWPGFASSTVYVDAARARQTACAFSAKLAHWSDYSRRTRASHEPT</sequence>
<gene>
    <name evidence="1" type="ORF">HPB49_002063</name>
</gene>